<dbReference type="GO" id="GO:0005634">
    <property type="term" value="C:nucleus"/>
    <property type="evidence" value="ECO:0007669"/>
    <property type="project" value="TreeGrafter"/>
</dbReference>
<name>A0A087UYY6_STEMI</name>
<dbReference type="EMBL" id="KK122361">
    <property type="protein sequence ID" value="KFM82575.1"/>
    <property type="molecule type" value="Genomic_DNA"/>
</dbReference>
<dbReference type="PANTHER" id="PTHR11668">
    <property type="entry name" value="SERINE/THREONINE PROTEIN PHOSPHATASE"/>
    <property type="match status" value="1"/>
</dbReference>
<gene>
    <name evidence="2" type="ORF">X975_00732</name>
</gene>
<dbReference type="GO" id="GO:0005737">
    <property type="term" value="C:cytoplasm"/>
    <property type="evidence" value="ECO:0007669"/>
    <property type="project" value="TreeGrafter"/>
</dbReference>
<reference evidence="2 3" key="1">
    <citation type="submission" date="2013-11" db="EMBL/GenBank/DDBJ databases">
        <title>Genome sequencing of Stegodyphus mimosarum.</title>
        <authorList>
            <person name="Bechsgaard J."/>
        </authorList>
    </citation>
    <scope>NUCLEOTIDE SEQUENCE [LARGE SCALE GENOMIC DNA]</scope>
</reference>
<evidence type="ECO:0000313" key="3">
    <source>
        <dbReference type="Proteomes" id="UP000054359"/>
    </source>
</evidence>
<accession>A0A087UYY6</accession>
<dbReference type="PANTHER" id="PTHR11668:SF496">
    <property type="entry name" value="SERINE_THREONINE-PROTEIN PHOSPHATASE"/>
    <property type="match status" value="1"/>
</dbReference>
<dbReference type="InterPro" id="IPR050341">
    <property type="entry name" value="PP1_catalytic_subunit"/>
</dbReference>
<proteinExistence type="predicted"/>
<feature type="domain" description="Calcineurin-like phosphoesterase" evidence="1">
    <location>
        <begin position="1"/>
        <end position="58"/>
    </location>
</feature>
<protein>
    <submittedName>
        <fullName evidence="2">Serine/threonine-protein phosphatase PP-Z</fullName>
    </submittedName>
</protein>
<sequence>MPLAAVIDGKVFCVHGGIPPPWIGNGRLDAINEIPKPLPNPETDSPLAWELMWNDPMNVDNITPEIEQ</sequence>
<dbReference type="GO" id="GO:0004722">
    <property type="term" value="F:protein serine/threonine phosphatase activity"/>
    <property type="evidence" value="ECO:0007669"/>
    <property type="project" value="TreeGrafter"/>
</dbReference>
<dbReference type="OrthoDB" id="6493488at2759"/>
<evidence type="ECO:0000259" key="1">
    <source>
        <dbReference type="Pfam" id="PF00149"/>
    </source>
</evidence>
<dbReference type="SUPFAM" id="SSF56300">
    <property type="entry name" value="Metallo-dependent phosphatases"/>
    <property type="match status" value="1"/>
</dbReference>
<dbReference type="Proteomes" id="UP000054359">
    <property type="component" value="Unassembled WGS sequence"/>
</dbReference>
<dbReference type="InterPro" id="IPR029052">
    <property type="entry name" value="Metallo-depent_PP-like"/>
</dbReference>
<keyword evidence="3" id="KW-1185">Reference proteome</keyword>
<dbReference type="Pfam" id="PF00149">
    <property type="entry name" value="Metallophos"/>
    <property type="match status" value="1"/>
</dbReference>
<feature type="non-terminal residue" evidence="2">
    <location>
        <position position="68"/>
    </location>
</feature>
<dbReference type="InterPro" id="IPR004843">
    <property type="entry name" value="Calcineurin-like_PHP"/>
</dbReference>
<dbReference type="STRING" id="407821.A0A087UYY6"/>
<evidence type="ECO:0000313" key="2">
    <source>
        <dbReference type="EMBL" id="KFM82575.1"/>
    </source>
</evidence>
<organism evidence="2 3">
    <name type="scientific">Stegodyphus mimosarum</name>
    <name type="common">African social velvet spider</name>
    <dbReference type="NCBI Taxonomy" id="407821"/>
    <lineage>
        <taxon>Eukaryota</taxon>
        <taxon>Metazoa</taxon>
        <taxon>Ecdysozoa</taxon>
        <taxon>Arthropoda</taxon>
        <taxon>Chelicerata</taxon>
        <taxon>Arachnida</taxon>
        <taxon>Araneae</taxon>
        <taxon>Araneomorphae</taxon>
        <taxon>Entelegynae</taxon>
        <taxon>Eresoidea</taxon>
        <taxon>Eresidae</taxon>
        <taxon>Stegodyphus</taxon>
    </lineage>
</organism>
<dbReference type="AlphaFoldDB" id="A0A087UYY6"/>
<dbReference type="Gene3D" id="3.60.21.10">
    <property type="match status" value="1"/>
</dbReference>